<dbReference type="SMART" id="SM00186">
    <property type="entry name" value="FBG"/>
    <property type="match status" value="1"/>
</dbReference>
<dbReference type="PROSITE" id="PS51406">
    <property type="entry name" value="FIBRINOGEN_C_2"/>
    <property type="match status" value="1"/>
</dbReference>
<name>A0AAV4FHJ8_9GAST</name>
<dbReference type="InterPro" id="IPR002181">
    <property type="entry name" value="Fibrinogen_a/b/g_C_dom"/>
</dbReference>
<dbReference type="InterPro" id="IPR014716">
    <property type="entry name" value="Fibrinogen_a/b/g_C_1"/>
</dbReference>
<dbReference type="SUPFAM" id="SSF56496">
    <property type="entry name" value="Fibrinogen C-terminal domain-like"/>
    <property type="match status" value="1"/>
</dbReference>
<feature type="signal peptide" evidence="2">
    <location>
        <begin position="1"/>
        <end position="25"/>
    </location>
</feature>
<keyword evidence="1" id="KW-1015">Disulfide bond</keyword>
<dbReference type="AlphaFoldDB" id="A0AAV4FHJ8"/>
<sequence>MGEQNHIIFIHLLVTFLMAKFSAQSQGLEISLERQRIFVDSGTSCAHLTCLAKGNSVSVISVTLSTKVNATGKKNELLTVTTNKPEGDVLLDNVRGNGSLEKQLAFIRLELSERTICESDYFICKAVFVLESGERQVAFTMAGPGEPPDSQDTAQADREGIVQLSESTPSTQKTTNAFVSDLWFLGNKITRVESKFETLRDRLDTKISQNVDAMRKRTGTLENSVLERVASVETDFSARASRLEDRVSSILLSHSPDTGLDVTQTVADFEKKLAAMTSLLATMNETLGKLEKGEQEIERFNICERGMGNNVTKWYPPYVIMAHAGLEKDILCDTQTDGGGWIVFQRRVKGDVDFYRDWTSYREGFGSLTGDFWMGNEAVHKLTDAHPYELRIDVRHKGRELFAEYSSFRITSEADNYRALIGSYTGTFEFDSMAHHNNRPFSTFDRDNDANGNSCAITYHGAWWYGSCHHAHLNGVWGAQAATGASWYTSKSWRHLYFTEMKIRRTEVNKNL</sequence>
<reference evidence="4 5" key="1">
    <citation type="journal article" date="2021" name="Elife">
        <title>Chloroplast acquisition without the gene transfer in kleptoplastic sea slugs, Plakobranchus ocellatus.</title>
        <authorList>
            <person name="Maeda T."/>
            <person name="Takahashi S."/>
            <person name="Yoshida T."/>
            <person name="Shimamura S."/>
            <person name="Takaki Y."/>
            <person name="Nagai Y."/>
            <person name="Toyoda A."/>
            <person name="Suzuki Y."/>
            <person name="Arimoto A."/>
            <person name="Ishii H."/>
            <person name="Satoh N."/>
            <person name="Nishiyama T."/>
            <person name="Hasebe M."/>
            <person name="Maruyama T."/>
            <person name="Minagawa J."/>
            <person name="Obokata J."/>
            <person name="Shigenobu S."/>
        </authorList>
    </citation>
    <scope>NUCLEOTIDE SEQUENCE [LARGE SCALE GENOMIC DNA]</scope>
</reference>
<feature type="domain" description="Fibrinogen C-terminal" evidence="3">
    <location>
        <begin position="294"/>
        <end position="507"/>
    </location>
</feature>
<evidence type="ECO:0000256" key="1">
    <source>
        <dbReference type="ARBA" id="ARBA00023157"/>
    </source>
</evidence>
<organism evidence="4 5">
    <name type="scientific">Elysia marginata</name>
    <dbReference type="NCBI Taxonomy" id="1093978"/>
    <lineage>
        <taxon>Eukaryota</taxon>
        <taxon>Metazoa</taxon>
        <taxon>Spiralia</taxon>
        <taxon>Lophotrochozoa</taxon>
        <taxon>Mollusca</taxon>
        <taxon>Gastropoda</taxon>
        <taxon>Heterobranchia</taxon>
        <taxon>Euthyneura</taxon>
        <taxon>Panpulmonata</taxon>
        <taxon>Sacoglossa</taxon>
        <taxon>Placobranchoidea</taxon>
        <taxon>Plakobranchidae</taxon>
        <taxon>Elysia</taxon>
    </lineage>
</organism>
<proteinExistence type="predicted"/>
<evidence type="ECO:0000313" key="5">
    <source>
        <dbReference type="Proteomes" id="UP000762676"/>
    </source>
</evidence>
<dbReference type="Gene3D" id="3.90.215.10">
    <property type="entry name" value="Gamma Fibrinogen, chain A, domain 1"/>
    <property type="match status" value="1"/>
</dbReference>
<dbReference type="Proteomes" id="UP000762676">
    <property type="component" value="Unassembled WGS sequence"/>
</dbReference>
<dbReference type="CDD" id="cd00087">
    <property type="entry name" value="FReD"/>
    <property type="match status" value="1"/>
</dbReference>
<accession>A0AAV4FHJ8</accession>
<dbReference type="EMBL" id="BMAT01007831">
    <property type="protein sequence ID" value="GFR72414.1"/>
    <property type="molecule type" value="Genomic_DNA"/>
</dbReference>
<keyword evidence="5" id="KW-1185">Reference proteome</keyword>
<dbReference type="PANTHER" id="PTHR19143:SF458">
    <property type="entry name" value="FIBRINOGEN C-TERMINAL DOMAIN-CONTAINING PROTEIN-RELATED"/>
    <property type="match status" value="1"/>
</dbReference>
<dbReference type="PROSITE" id="PS00514">
    <property type="entry name" value="FIBRINOGEN_C_1"/>
    <property type="match status" value="1"/>
</dbReference>
<comment type="caution">
    <text evidence="4">The sequence shown here is derived from an EMBL/GenBank/DDBJ whole genome shotgun (WGS) entry which is preliminary data.</text>
</comment>
<dbReference type="InterPro" id="IPR020837">
    <property type="entry name" value="Fibrinogen_CS"/>
</dbReference>
<evidence type="ECO:0000313" key="4">
    <source>
        <dbReference type="EMBL" id="GFR72414.1"/>
    </source>
</evidence>
<evidence type="ECO:0000256" key="2">
    <source>
        <dbReference type="SAM" id="SignalP"/>
    </source>
</evidence>
<dbReference type="PANTHER" id="PTHR19143">
    <property type="entry name" value="FIBRINOGEN/TENASCIN/ANGIOPOEITIN"/>
    <property type="match status" value="1"/>
</dbReference>
<dbReference type="Pfam" id="PF00147">
    <property type="entry name" value="Fibrinogen_C"/>
    <property type="match status" value="1"/>
</dbReference>
<dbReference type="InterPro" id="IPR050373">
    <property type="entry name" value="Fibrinogen_C-term_domain"/>
</dbReference>
<evidence type="ECO:0000259" key="3">
    <source>
        <dbReference type="PROSITE" id="PS51406"/>
    </source>
</evidence>
<gene>
    <name evidence="4" type="ORF">ElyMa_003840000</name>
</gene>
<feature type="chain" id="PRO_5043629644" evidence="2">
    <location>
        <begin position="26"/>
        <end position="512"/>
    </location>
</feature>
<protein>
    <submittedName>
        <fullName evidence="4">Fibrinogen-related protein 3.1</fullName>
    </submittedName>
</protein>
<dbReference type="GO" id="GO:0005615">
    <property type="term" value="C:extracellular space"/>
    <property type="evidence" value="ECO:0007669"/>
    <property type="project" value="TreeGrafter"/>
</dbReference>
<keyword evidence="2" id="KW-0732">Signal</keyword>
<dbReference type="InterPro" id="IPR036056">
    <property type="entry name" value="Fibrinogen-like_C"/>
</dbReference>